<dbReference type="RefSeq" id="WP_189988126.1">
    <property type="nucleotide sequence ID" value="NZ_BMZS01000003.1"/>
</dbReference>
<reference evidence="6" key="1">
    <citation type="journal article" date="2014" name="Int. J. Syst. Evol. Microbiol.">
        <title>Complete genome sequence of Corynebacterium casei LMG S-19264T (=DSM 44701T), isolated from a smear-ripened cheese.</title>
        <authorList>
            <consortium name="US DOE Joint Genome Institute (JGI-PGF)"/>
            <person name="Walter F."/>
            <person name="Albersmeier A."/>
            <person name="Kalinowski J."/>
            <person name="Ruckert C."/>
        </authorList>
    </citation>
    <scope>NUCLEOTIDE SEQUENCE</scope>
    <source>
        <strain evidence="6">KCTC 42651</strain>
    </source>
</reference>
<evidence type="ECO:0000313" key="7">
    <source>
        <dbReference type="Proteomes" id="UP000630353"/>
    </source>
</evidence>
<evidence type="ECO:0000256" key="3">
    <source>
        <dbReference type="ARBA" id="ARBA00023125"/>
    </source>
</evidence>
<protein>
    <submittedName>
        <fullName evidence="6">LysR family transcriptional regulator</fullName>
    </submittedName>
</protein>
<comment type="caution">
    <text evidence="6">The sequence shown here is derived from an EMBL/GenBank/DDBJ whole genome shotgun (WGS) entry which is preliminary data.</text>
</comment>
<keyword evidence="2" id="KW-0805">Transcription regulation</keyword>
<evidence type="ECO:0000256" key="1">
    <source>
        <dbReference type="ARBA" id="ARBA00009437"/>
    </source>
</evidence>
<comment type="similarity">
    <text evidence="1">Belongs to the LysR transcriptional regulatory family.</text>
</comment>
<dbReference type="PRINTS" id="PR00039">
    <property type="entry name" value="HTHLYSR"/>
</dbReference>
<gene>
    <name evidence="6" type="ORF">GCM10017083_12810</name>
</gene>
<keyword evidence="4" id="KW-0804">Transcription</keyword>
<evidence type="ECO:0000313" key="6">
    <source>
        <dbReference type="EMBL" id="GHD45179.1"/>
    </source>
</evidence>
<dbReference type="Pfam" id="PF00126">
    <property type="entry name" value="HTH_1"/>
    <property type="match status" value="1"/>
</dbReference>
<name>A0A918XQ33_9PROT</name>
<dbReference type="Gene3D" id="3.40.190.290">
    <property type="match status" value="1"/>
</dbReference>
<dbReference type="InterPro" id="IPR036388">
    <property type="entry name" value="WH-like_DNA-bd_sf"/>
</dbReference>
<dbReference type="Proteomes" id="UP000630353">
    <property type="component" value="Unassembled WGS sequence"/>
</dbReference>
<sequence>MDASDLRVFEAVARLGGMSRAAAELNTVQSNVTARIRGLEQELGEPLFRRHSRGVEPTAAGRRLLPYAGRVAALLAEAAAAVRDDGTPRGDLVVGSLETTAALHLSPVLTGYARAFPEVDLTLRTGTTAEMIAAVLDRQVQGAFVCGPVDHPDLEVEPVFREDLAVLTAPSVRSTEALAGRRDLRIVVLRAGCSYRQRLEEILAARGAVGYRRLEFGTLEAILGAVAAGLGVTLLPKRLIGPVWRDGRVAVHELPAAEGRVETVFVRRTDARVSSALAAFLERARSGQRAAAAE</sequence>
<organism evidence="6 7">
    <name type="scientific">Thalassobaculum fulvum</name>
    <dbReference type="NCBI Taxonomy" id="1633335"/>
    <lineage>
        <taxon>Bacteria</taxon>
        <taxon>Pseudomonadati</taxon>
        <taxon>Pseudomonadota</taxon>
        <taxon>Alphaproteobacteria</taxon>
        <taxon>Rhodospirillales</taxon>
        <taxon>Thalassobaculaceae</taxon>
        <taxon>Thalassobaculum</taxon>
    </lineage>
</organism>
<dbReference type="AlphaFoldDB" id="A0A918XQ33"/>
<dbReference type="InterPro" id="IPR005119">
    <property type="entry name" value="LysR_subst-bd"/>
</dbReference>
<dbReference type="GO" id="GO:0000976">
    <property type="term" value="F:transcription cis-regulatory region binding"/>
    <property type="evidence" value="ECO:0007669"/>
    <property type="project" value="TreeGrafter"/>
</dbReference>
<dbReference type="SUPFAM" id="SSF53850">
    <property type="entry name" value="Periplasmic binding protein-like II"/>
    <property type="match status" value="1"/>
</dbReference>
<proteinExistence type="inferred from homology"/>
<dbReference type="PANTHER" id="PTHR30126">
    <property type="entry name" value="HTH-TYPE TRANSCRIPTIONAL REGULATOR"/>
    <property type="match status" value="1"/>
</dbReference>
<reference evidence="6" key="2">
    <citation type="submission" date="2020-09" db="EMBL/GenBank/DDBJ databases">
        <authorList>
            <person name="Sun Q."/>
            <person name="Kim S."/>
        </authorList>
    </citation>
    <scope>NUCLEOTIDE SEQUENCE</scope>
    <source>
        <strain evidence="6">KCTC 42651</strain>
    </source>
</reference>
<dbReference type="InterPro" id="IPR000847">
    <property type="entry name" value="LysR_HTH_N"/>
</dbReference>
<feature type="domain" description="HTH lysR-type" evidence="5">
    <location>
        <begin position="1"/>
        <end position="58"/>
    </location>
</feature>
<dbReference type="EMBL" id="BMZS01000003">
    <property type="protein sequence ID" value="GHD45179.1"/>
    <property type="molecule type" value="Genomic_DNA"/>
</dbReference>
<keyword evidence="7" id="KW-1185">Reference proteome</keyword>
<accession>A0A918XQ33</accession>
<dbReference type="FunFam" id="1.10.10.10:FF:000001">
    <property type="entry name" value="LysR family transcriptional regulator"/>
    <property type="match status" value="1"/>
</dbReference>
<dbReference type="PROSITE" id="PS50931">
    <property type="entry name" value="HTH_LYSR"/>
    <property type="match status" value="1"/>
</dbReference>
<dbReference type="SUPFAM" id="SSF46785">
    <property type="entry name" value="Winged helix' DNA-binding domain"/>
    <property type="match status" value="1"/>
</dbReference>
<dbReference type="Pfam" id="PF03466">
    <property type="entry name" value="LysR_substrate"/>
    <property type="match status" value="1"/>
</dbReference>
<dbReference type="PANTHER" id="PTHR30126:SF40">
    <property type="entry name" value="HTH-TYPE TRANSCRIPTIONAL REGULATOR GLTR"/>
    <property type="match status" value="1"/>
</dbReference>
<keyword evidence="3" id="KW-0238">DNA-binding</keyword>
<evidence type="ECO:0000256" key="2">
    <source>
        <dbReference type="ARBA" id="ARBA00023015"/>
    </source>
</evidence>
<evidence type="ECO:0000259" key="5">
    <source>
        <dbReference type="PROSITE" id="PS50931"/>
    </source>
</evidence>
<dbReference type="InterPro" id="IPR036390">
    <property type="entry name" value="WH_DNA-bd_sf"/>
</dbReference>
<evidence type="ECO:0000256" key="4">
    <source>
        <dbReference type="ARBA" id="ARBA00023163"/>
    </source>
</evidence>
<dbReference type="GO" id="GO:0003700">
    <property type="term" value="F:DNA-binding transcription factor activity"/>
    <property type="evidence" value="ECO:0007669"/>
    <property type="project" value="InterPro"/>
</dbReference>
<dbReference type="Gene3D" id="1.10.10.10">
    <property type="entry name" value="Winged helix-like DNA-binding domain superfamily/Winged helix DNA-binding domain"/>
    <property type="match status" value="1"/>
</dbReference>